<comment type="subcellular location">
    <subcellularLocation>
        <location evidence="4">Golgi apparatus membrane</location>
        <topology evidence="4">Single-pass type II membrane protein</topology>
    </subcellularLocation>
</comment>
<feature type="coiled-coil region" evidence="5">
    <location>
        <begin position="151"/>
        <end position="181"/>
    </location>
</feature>
<dbReference type="EC" id="2.4.1.-" evidence="4"/>
<keyword evidence="6" id="KW-0732">Signal</keyword>
<dbReference type="GO" id="GO:0000139">
    <property type="term" value="C:Golgi membrane"/>
    <property type="evidence" value="ECO:0007669"/>
    <property type="project" value="UniProtKB-SubCell"/>
</dbReference>
<dbReference type="Gene3D" id="3.90.550.10">
    <property type="entry name" value="Spore Coat Polysaccharide Biosynthesis Protein SpsA, Chain A"/>
    <property type="match status" value="1"/>
</dbReference>
<dbReference type="CDD" id="cd06429">
    <property type="entry name" value="GT8_like_1"/>
    <property type="match status" value="1"/>
</dbReference>
<dbReference type="Pfam" id="PF25557">
    <property type="entry name" value="GAUT_1"/>
    <property type="match status" value="1"/>
</dbReference>
<accession>A0A8B7CYG6</accession>
<protein>
    <recommendedName>
        <fullName evidence="4">Hexosyltransferase</fullName>
        <ecNumber evidence="4">2.4.1.-</ecNumber>
    </recommendedName>
</protein>
<dbReference type="InterPro" id="IPR002495">
    <property type="entry name" value="Glyco_trans_8"/>
</dbReference>
<keyword evidence="4" id="KW-0961">Cell wall biogenesis/degradation</keyword>
<dbReference type="GO" id="GO:0045489">
    <property type="term" value="P:pectin biosynthetic process"/>
    <property type="evidence" value="ECO:0007669"/>
    <property type="project" value="UniProtKB-UniPathway"/>
</dbReference>
<evidence type="ECO:0000256" key="1">
    <source>
        <dbReference type="ARBA" id="ARBA00004877"/>
    </source>
</evidence>
<evidence type="ECO:0000256" key="3">
    <source>
        <dbReference type="ARBA" id="ARBA00022676"/>
    </source>
</evidence>
<reference evidence="8" key="2">
    <citation type="submission" date="2025-08" db="UniProtKB">
        <authorList>
            <consortium name="RefSeq"/>
        </authorList>
    </citation>
    <scope>IDENTIFICATION</scope>
    <source>
        <tissue evidence="8">Young leaves</tissue>
    </source>
</reference>
<evidence type="ECO:0000313" key="7">
    <source>
        <dbReference type="Proteomes" id="UP000228380"/>
    </source>
</evidence>
<organism evidence="7 8">
    <name type="scientific">Phoenix dactylifera</name>
    <name type="common">Date palm</name>
    <dbReference type="NCBI Taxonomy" id="42345"/>
    <lineage>
        <taxon>Eukaryota</taxon>
        <taxon>Viridiplantae</taxon>
        <taxon>Streptophyta</taxon>
        <taxon>Embryophyta</taxon>
        <taxon>Tracheophyta</taxon>
        <taxon>Spermatophyta</taxon>
        <taxon>Magnoliopsida</taxon>
        <taxon>Liliopsida</taxon>
        <taxon>Arecaceae</taxon>
        <taxon>Coryphoideae</taxon>
        <taxon>Phoeniceae</taxon>
        <taxon>Phoenix</taxon>
    </lineage>
</organism>
<keyword evidence="3 4" id="KW-0808">Transferase</keyword>
<dbReference type="SUPFAM" id="SSF53448">
    <property type="entry name" value="Nucleotide-diphospho-sugar transferases"/>
    <property type="match status" value="1"/>
</dbReference>
<evidence type="ECO:0000256" key="4">
    <source>
        <dbReference type="RuleBase" id="RU362027"/>
    </source>
</evidence>
<dbReference type="InterPro" id="IPR029044">
    <property type="entry name" value="Nucleotide-diphossugar_trans"/>
</dbReference>
<name>A0A8B7CYG6_PHODC</name>
<dbReference type="InterPro" id="IPR029993">
    <property type="entry name" value="GAUT"/>
</dbReference>
<evidence type="ECO:0000256" key="5">
    <source>
        <dbReference type="SAM" id="Coils"/>
    </source>
</evidence>
<evidence type="ECO:0000256" key="2">
    <source>
        <dbReference type="ARBA" id="ARBA00006351"/>
    </source>
</evidence>
<proteinExistence type="inferred from homology"/>
<dbReference type="OrthoDB" id="411524at2759"/>
<reference evidence="7" key="1">
    <citation type="journal article" date="2019" name="Nat. Commun.">
        <title>Genome-wide association mapping of date palm fruit traits.</title>
        <authorList>
            <person name="Hazzouri K.M."/>
            <person name="Gros-Balthazard M."/>
            <person name="Flowers J.M."/>
            <person name="Copetti D."/>
            <person name="Lemansour A."/>
            <person name="Lebrun M."/>
            <person name="Masmoudi K."/>
            <person name="Ferrand S."/>
            <person name="Dhar M.I."/>
            <person name="Fresquez Z.A."/>
            <person name="Rosas U."/>
            <person name="Zhang J."/>
            <person name="Talag J."/>
            <person name="Lee S."/>
            <person name="Kudrna D."/>
            <person name="Powell R.F."/>
            <person name="Leitch I.J."/>
            <person name="Krueger R.R."/>
            <person name="Wing R.A."/>
            <person name="Amiri K.M.A."/>
            <person name="Purugganan M.D."/>
        </authorList>
    </citation>
    <scope>NUCLEOTIDE SEQUENCE [LARGE SCALE GENOMIC DNA]</scope>
    <source>
        <strain evidence="7">cv. Khalas</strain>
    </source>
</reference>
<dbReference type="GeneID" id="103720912"/>
<dbReference type="PANTHER" id="PTHR32116:SF76">
    <property type="entry name" value="GALACTURONOSYLTRANSFERASE 3-RELATED"/>
    <property type="match status" value="1"/>
</dbReference>
<feature type="chain" id="PRO_5034463539" description="Hexosyltransferase" evidence="6">
    <location>
        <begin position="28"/>
        <end position="584"/>
    </location>
</feature>
<dbReference type="PANTHER" id="PTHR32116">
    <property type="entry name" value="GALACTURONOSYLTRANSFERASE 4-RELATED"/>
    <property type="match status" value="1"/>
</dbReference>
<feature type="signal peptide" evidence="6">
    <location>
        <begin position="1"/>
        <end position="27"/>
    </location>
</feature>
<dbReference type="KEGG" id="pda:103720912"/>
<dbReference type="AlphaFoldDB" id="A0A8B7CYG6"/>
<evidence type="ECO:0000313" key="8">
    <source>
        <dbReference type="RefSeq" id="XP_008809101.3"/>
    </source>
</evidence>
<keyword evidence="7" id="KW-1185">Reference proteome</keyword>
<dbReference type="Proteomes" id="UP000228380">
    <property type="component" value="Chromosome 2"/>
</dbReference>
<keyword evidence="4" id="KW-0333">Golgi apparatus</keyword>
<dbReference type="RefSeq" id="XP_008809101.3">
    <property type="nucleotide sequence ID" value="XM_008810879.4"/>
</dbReference>
<comment type="pathway">
    <text evidence="1 4">Glycan metabolism; pectin biosynthesis.</text>
</comment>
<comment type="similarity">
    <text evidence="2 4">Belongs to the glycosyltransferase 8 family.</text>
</comment>
<keyword evidence="3 4" id="KW-0328">Glycosyltransferase</keyword>
<dbReference type="Pfam" id="PF01501">
    <property type="entry name" value="Glyco_transf_8"/>
    <property type="match status" value="1"/>
</dbReference>
<gene>
    <name evidence="8" type="primary">LOC103720912</name>
</gene>
<sequence length="584" mass="67475">MACGGVRGFSSCGFLLLLCCLEVWILTCPIRSETSETVSIMDPDGPVSQGGAKGYRHLQGCPHCIPGEQLHQKWKKKRTKEMIQLSKDAELQMQIAAMERSKHFNNTLRGLHSVWRREHQNHRQDSTLKLMKDQIIMAKVYASIASSKKILDLAEHLMERIKENQDAIKEANSDAELQESALKYAKAMAHVLSLAKEQLYDCSTVAKKLRAMTQTSEETVIAQKKKNQFLIQFATKTIPKPLHCLPLQLTTDYFLHDHISKELADKAKLEDPSLYHYAIFSDNVLATAVVVNSTISHVKVPEKHVFHVVTDRLHFAAMKMWFIAHPPLDAAIHVENIDEFKWLNSSYFPVLHQINSENLKQYYFAGDHPSTVRNKNLKYKNPKYLSMLNHLRFYMPEIYPKLDKILFLDDDVVVQKDLTPLWSIDMKGMVNGAVETCKEDFGRFDKYLNFSDPMISDTFEQEGCGWAFGLNIFDLKEWKKRDITGIYRYWQDLGKVRNLWKLGTLPAGLVTFYGLTYTLDWSWHVLGLGYNPLISPSVIEKAAVIHYNGNYKPWLDLAITKYKHYWTKYVNFDNPYLRVCNFFE</sequence>
<evidence type="ECO:0000256" key="6">
    <source>
        <dbReference type="SAM" id="SignalP"/>
    </source>
</evidence>
<keyword evidence="5" id="KW-0175">Coiled coil</keyword>
<dbReference type="GO" id="GO:0047262">
    <property type="term" value="F:polygalacturonate 4-alpha-galacturonosyltransferase activity"/>
    <property type="evidence" value="ECO:0007669"/>
    <property type="project" value="InterPro"/>
</dbReference>
<dbReference type="UniPathway" id="UPA00845"/>
<dbReference type="GO" id="GO:0071555">
    <property type="term" value="P:cell wall organization"/>
    <property type="evidence" value="ECO:0007669"/>
    <property type="project" value="UniProtKB-KW"/>
</dbReference>